<dbReference type="RefSeq" id="XP_028030216.1">
    <property type="nucleotide sequence ID" value="XM_028174415.1"/>
</dbReference>
<evidence type="ECO:0000256" key="3">
    <source>
        <dbReference type="PROSITE-ProRule" id="PRU00497"/>
    </source>
</evidence>
<dbReference type="InterPro" id="IPR000618">
    <property type="entry name" value="Insect_cuticle"/>
</dbReference>
<dbReference type="GO" id="GO:0005615">
    <property type="term" value="C:extracellular space"/>
    <property type="evidence" value="ECO:0007669"/>
    <property type="project" value="TreeGrafter"/>
</dbReference>
<dbReference type="PROSITE" id="PS00233">
    <property type="entry name" value="CHIT_BIND_RR_1"/>
    <property type="match status" value="2"/>
</dbReference>
<dbReference type="GO" id="GO:0031012">
    <property type="term" value="C:extracellular matrix"/>
    <property type="evidence" value="ECO:0007669"/>
    <property type="project" value="TreeGrafter"/>
</dbReference>
<proteinExistence type="predicted"/>
<protein>
    <submittedName>
        <fullName evidence="7">Uncharacterized protein LOC114243050</fullName>
    </submittedName>
</protein>
<dbReference type="InterPro" id="IPR031311">
    <property type="entry name" value="CHIT_BIND_RR_consensus"/>
</dbReference>
<evidence type="ECO:0000256" key="1">
    <source>
        <dbReference type="ARBA" id="ARBA00022460"/>
    </source>
</evidence>
<dbReference type="PANTHER" id="PTHR12236">
    <property type="entry name" value="STRUCTURAL CONTITUENT OF CUTICLE"/>
    <property type="match status" value="1"/>
</dbReference>
<reference evidence="7" key="1">
    <citation type="submission" date="2025-08" db="UniProtKB">
        <authorList>
            <consortium name="RefSeq"/>
        </authorList>
    </citation>
    <scope>IDENTIFICATION</scope>
    <source>
        <tissue evidence="7">Silk gland</tissue>
    </source>
</reference>
<keyword evidence="2 5" id="KW-0732">Signal</keyword>
<dbReference type="GO" id="GO:0042302">
    <property type="term" value="F:structural constituent of cuticle"/>
    <property type="evidence" value="ECO:0007669"/>
    <property type="project" value="UniProtKB-UniRule"/>
</dbReference>
<name>A0A6J2JKU1_BOMMA</name>
<feature type="chain" id="PRO_5026859133" evidence="5">
    <location>
        <begin position="17"/>
        <end position="597"/>
    </location>
</feature>
<dbReference type="PRINTS" id="PR00947">
    <property type="entry name" value="CUTICLE"/>
</dbReference>
<sequence>MIVNIFVAVFILGVSAINVVTGASFSKVFVQGGREVVPVEYLQYGAPSIAVAGSQLAQISAAPVGSVVPNLVAPCGTPCIYPGQSIAPATTNVVTYKSSVPVVVTNKEDATGYEYSYLVYDENTGDHKTQHELSDGSVVRGGYSLIQPDGYIREVKYVADDLTGFNAVVKKFLPVNVEKKIEHHEKSHPDPPCHEVKNEQLKVETKTEHSESHHAPIVEEHHETKNEESSESSSEESHEEKPTENNHEEKESSESESTEESHEEKHSEEAHHEVVAEAPHEEHSEPLKELSTESHESSSEEHSSEEHHVEPSEHEALHDAPAHIEHVEETSHEEEKHETSPHAAEEHTHEHIETETHEHISINEAEHNAQPQYNDILKCVNAAINTAAGVAPQRSESPLTYIILNKPCIEPDMLIYGLEHVLSASKAFCVRVKIKMFSKIVAFGALLAAANAGLYGHGHAVSSQSIIRHDEAPLHYAHAAPVAHYAAPIAHYAAPIAHFAAPVAHYAAPLAHYSGHDEYAHPKYDFAYSVADPHTGDHKSQHESRDGDSVHGSYSLVQPDGSVRKVDYTADEHHGFNAVVHNSAPSVHPIAAHHHHY</sequence>
<feature type="compositionally biased region" description="Basic and acidic residues" evidence="4">
    <location>
        <begin position="534"/>
        <end position="549"/>
    </location>
</feature>
<dbReference type="AlphaFoldDB" id="A0A6J2JKU1"/>
<accession>A0A6J2JKU1</accession>
<feature type="region of interest" description="Disordered" evidence="4">
    <location>
        <begin position="202"/>
        <end position="356"/>
    </location>
</feature>
<dbReference type="InterPro" id="IPR051217">
    <property type="entry name" value="Insect_Cuticle_Struc_Prot"/>
</dbReference>
<feature type="signal peptide" evidence="5">
    <location>
        <begin position="1"/>
        <end position="16"/>
    </location>
</feature>
<dbReference type="OrthoDB" id="7488025at2759"/>
<evidence type="ECO:0000256" key="2">
    <source>
        <dbReference type="ARBA" id="ARBA00022729"/>
    </source>
</evidence>
<organism evidence="6 7">
    <name type="scientific">Bombyx mandarina</name>
    <name type="common">Wild silk moth</name>
    <name type="synonym">Wild silkworm</name>
    <dbReference type="NCBI Taxonomy" id="7092"/>
    <lineage>
        <taxon>Eukaryota</taxon>
        <taxon>Metazoa</taxon>
        <taxon>Ecdysozoa</taxon>
        <taxon>Arthropoda</taxon>
        <taxon>Hexapoda</taxon>
        <taxon>Insecta</taxon>
        <taxon>Pterygota</taxon>
        <taxon>Neoptera</taxon>
        <taxon>Endopterygota</taxon>
        <taxon>Lepidoptera</taxon>
        <taxon>Glossata</taxon>
        <taxon>Ditrysia</taxon>
        <taxon>Bombycoidea</taxon>
        <taxon>Bombycidae</taxon>
        <taxon>Bombycinae</taxon>
        <taxon>Bombyx</taxon>
    </lineage>
</organism>
<evidence type="ECO:0000256" key="4">
    <source>
        <dbReference type="SAM" id="MobiDB-lite"/>
    </source>
</evidence>
<dbReference type="Pfam" id="PF00379">
    <property type="entry name" value="Chitin_bind_4"/>
    <property type="match status" value="2"/>
</dbReference>
<dbReference type="KEGG" id="bman:114243050"/>
<dbReference type="PANTHER" id="PTHR12236:SF86">
    <property type="entry name" value="CCP84AC-RELATED"/>
    <property type="match status" value="1"/>
</dbReference>
<keyword evidence="1 3" id="KW-0193">Cuticle</keyword>
<feature type="compositionally biased region" description="Basic and acidic residues" evidence="4">
    <location>
        <begin position="202"/>
        <end position="228"/>
    </location>
</feature>
<keyword evidence="6" id="KW-1185">Reference proteome</keyword>
<evidence type="ECO:0000256" key="5">
    <source>
        <dbReference type="SAM" id="SignalP"/>
    </source>
</evidence>
<evidence type="ECO:0000313" key="6">
    <source>
        <dbReference type="Proteomes" id="UP000504629"/>
    </source>
</evidence>
<feature type="region of interest" description="Disordered" evidence="4">
    <location>
        <begin position="531"/>
        <end position="556"/>
    </location>
</feature>
<evidence type="ECO:0000313" key="7">
    <source>
        <dbReference type="RefSeq" id="XP_028030216.1"/>
    </source>
</evidence>
<gene>
    <name evidence="7" type="primary">LOC114243050</name>
</gene>
<dbReference type="GeneID" id="114243050"/>
<dbReference type="CTD" id="100379384"/>
<feature type="compositionally biased region" description="Basic and acidic residues" evidence="4">
    <location>
        <begin position="235"/>
        <end position="356"/>
    </location>
</feature>
<dbReference type="PROSITE" id="PS51155">
    <property type="entry name" value="CHIT_BIND_RR_2"/>
    <property type="match status" value="2"/>
</dbReference>
<dbReference type="Proteomes" id="UP000504629">
    <property type="component" value="Unplaced"/>
</dbReference>